<organism evidence="1 2">
    <name type="scientific">Elaeis guineensis var. tenera</name>
    <name type="common">Oil palm</name>
    <dbReference type="NCBI Taxonomy" id="51953"/>
    <lineage>
        <taxon>Eukaryota</taxon>
        <taxon>Viridiplantae</taxon>
        <taxon>Streptophyta</taxon>
        <taxon>Embryophyta</taxon>
        <taxon>Tracheophyta</taxon>
        <taxon>Spermatophyta</taxon>
        <taxon>Magnoliopsida</taxon>
        <taxon>Liliopsida</taxon>
        <taxon>Arecaceae</taxon>
        <taxon>Arecoideae</taxon>
        <taxon>Cocoseae</taxon>
        <taxon>Elaeidinae</taxon>
        <taxon>Elaeis</taxon>
    </lineage>
</organism>
<keyword evidence="1" id="KW-1185">Reference proteome</keyword>
<protein>
    <submittedName>
        <fullName evidence="2">Uncharacterized protein LOC105044674</fullName>
    </submittedName>
</protein>
<dbReference type="AlphaFoldDB" id="A0A6I9R5T8"/>
<sequence length="161" mass="18014">MGVGANSDVGETLHSVRFLLPLLSSLPAISLSVFVAPSPLLRCHCCRCRRSPSPPGGALSLAFVRHCCRGRRSSSPSEWRHLQILPSCRFLQTHSSPCTTRDPQYHKHDRNLTSFLKIGTMKDLGHHFSVSSNQLVKFLAWFFEDRPSPMLRLSFSILTAI</sequence>
<accession>A0A6I9R5T8</accession>
<gene>
    <name evidence="2" type="primary">LOC105044674</name>
</gene>
<evidence type="ECO:0000313" key="1">
    <source>
        <dbReference type="Proteomes" id="UP000504607"/>
    </source>
</evidence>
<dbReference type="RefSeq" id="XP_010920962.1">
    <property type="nucleotide sequence ID" value="XM_010922660.3"/>
</dbReference>
<name>A0A6I9R5T8_ELAGV</name>
<reference evidence="2" key="1">
    <citation type="submission" date="2025-08" db="UniProtKB">
        <authorList>
            <consortium name="RefSeq"/>
        </authorList>
    </citation>
    <scope>IDENTIFICATION</scope>
</reference>
<dbReference type="Proteomes" id="UP000504607">
    <property type="component" value="Chromosome 1"/>
</dbReference>
<dbReference type="InParanoid" id="A0A6I9R5T8"/>
<evidence type="ECO:0000313" key="2">
    <source>
        <dbReference type="RefSeq" id="XP_010920962.1"/>
    </source>
</evidence>
<proteinExistence type="predicted"/>